<dbReference type="FunFam" id="1.25.40.10:FF:000366">
    <property type="entry name" value="Pentatricopeptide (PPR) repeat-containing protein"/>
    <property type="match status" value="1"/>
</dbReference>
<comment type="caution">
    <text evidence="5">The sequence shown here is derived from an EMBL/GenBank/DDBJ whole genome shotgun (WGS) entry which is preliminary data.</text>
</comment>
<gene>
    <name evidence="5" type="ORF">RchiOBHm_Chr7g0212261</name>
</gene>
<comment type="similarity">
    <text evidence="1">Belongs to the PPR family. PCMP-H subfamily.</text>
</comment>
<dbReference type="Pfam" id="PF14432">
    <property type="entry name" value="DYW_deaminase"/>
    <property type="match status" value="1"/>
</dbReference>
<dbReference type="GO" id="GO:0009451">
    <property type="term" value="P:RNA modification"/>
    <property type="evidence" value="ECO:0007669"/>
    <property type="project" value="InterPro"/>
</dbReference>
<dbReference type="Pfam" id="PF13041">
    <property type="entry name" value="PPR_2"/>
    <property type="match status" value="2"/>
</dbReference>
<feature type="repeat" description="PPR" evidence="3">
    <location>
        <begin position="299"/>
        <end position="333"/>
    </location>
</feature>
<dbReference type="EMBL" id="PDCK01000045">
    <property type="protein sequence ID" value="PRQ18993.1"/>
    <property type="molecule type" value="Genomic_DNA"/>
</dbReference>
<protein>
    <submittedName>
        <fullName evidence="5">Putative tetratricopeptide-like helical domain, DYW domain-containing protein</fullName>
    </submittedName>
</protein>
<dbReference type="InterPro" id="IPR046960">
    <property type="entry name" value="PPR_At4g14850-like_plant"/>
</dbReference>
<dbReference type="Gene3D" id="1.25.40.10">
    <property type="entry name" value="Tetratricopeptide repeat domain"/>
    <property type="match status" value="3"/>
</dbReference>
<proteinExistence type="inferred from homology"/>
<dbReference type="FunFam" id="1.25.40.10:FF:000576">
    <property type="entry name" value="Pentatricopeptide repeat-containing protein, chloroplastic"/>
    <property type="match status" value="1"/>
</dbReference>
<keyword evidence="6" id="KW-1185">Reference proteome</keyword>
<dbReference type="OrthoDB" id="736572at2759"/>
<name>A0A2P6PAP2_ROSCH</name>
<dbReference type="InterPro" id="IPR032867">
    <property type="entry name" value="DYW_dom"/>
</dbReference>
<dbReference type="Proteomes" id="UP000238479">
    <property type="component" value="Chromosome 7"/>
</dbReference>
<feature type="domain" description="DYW" evidence="4">
    <location>
        <begin position="514"/>
        <end position="606"/>
    </location>
</feature>
<dbReference type="FunFam" id="1.25.40.10:FF:000144">
    <property type="entry name" value="Pentatricopeptide repeat-containing protein, mitochondrial"/>
    <property type="match status" value="1"/>
</dbReference>
<dbReference type="GO" id="GO:0003723">
    <property type="term" value="F:RNA binding"/>
    <property type="evidence" value="ECO:0007669"/>
    <property type="project" value="InterPro"/>
</dbReference>
<dbReference type="InterPro" id="IPR011990">
    <property type="entry name" value="TPR-like_helical_dom_sf"/>
</dbReference>
<dbReference type="Pfam" id="PF01535">
    <property type="entry name" value="PPR"/>
    <property type="match status" value="4"/>
</dbReference>
<dbReference type="NCBIfam" id="TIGR00756">
    <property type="entry name" value="PPR"/>
    <property type="match status" value="4"/>
</dbReference>
<dbReference type="AlphaFoldDB" id="A0A2P6PAP2"/>
<dbReference type="InterPro" id="IPR046848">
    <property type="entry name" value="E_motif"/>
</dbReference>
<sequence>MTGTTVLNHQTHLLLPAKDPPGSQELHFRSKEQESLSLLKRCKNMEEFKQVHSHILKLGVFCDSFVAGNLVATCALSAWGSMDYACSIFEQIEEPGSFVCNTLIKGHVKALNWDQALLVYCEMLERGVGPDNFTYPVVLKACAWLVAIEEGMQIHGHVFKLGLENDVFVQNSLISMYGKCGKVQLSCGVFEQLVDQKSVASWSAIIAAHASLGLWSECLKLFGDMRREGLRAEESTLVSVLSACTHLGALDLGRCCHGFLLRNISALNVIVETSLIDMYVKCGCLEKGLSLFQKMTKKNKLSYTVVICGLAIHGHGREALELYSEMFREGLRPDDVVHVGLLSACNHAGLVQEGLQCFKRMKYEHKIQPTIQHYGCLVDLMGRAGRLEEAMQLINSMPITPNDVIWRSLLSACRVHKNLEIGEFAANKLFQLNMHNPSDYVVLSNMYAQAQRWDNVARIRTEMVSRGLTQTPGSSLVEVKREVHKFVSQDMSHPQCKCIYEMIHQMEWQLRFEGYSADTTQVLLDVDEEEKRERLKYHSQKLAIAFALIHTSQGSPIRIVRNLRMCSDCHTYTKFISMIYQRQITVRDRNRFHHFEDGICSCKDYW</sequence>
<evidence type="ECO:0000256" key="1">
    <source>
        <dbReference type="ARBA" id="ARBA00006643"/>
    </source>
</evidence>
<dbReference type="PROSITE" id="PS51375">
    <property type="entry name" value="PPR"/>
    <property type="match status" value="3"/>
</dbReference>
<evidence type="ECO:0000313" key="6">
    <source>
        <dbReference type="Proteomes" id="UP000238479"/>
    </source>
</evidence>
<dbReference type="OMA" id="IHCALLR"/>
<evidence type="ECO:0000256" key="3">
    <source>
        <dbReference type="PROSITE-ProRule" id="PRU00708"/>
    </source>
</evidence>
<evidence type="ECO:0000259" key="4">
    <source>
        <dbReference type="Pfam" id="PF14432"/>
    </source>
</evidence>
<dbReference type="FunFam" id="1.25.40.10:FF:000031">
    <property type="entry name" value="Pentatricopeptide repeat-containing protein mitochondrial"/>
    <property type="match status" value="1"/>
</dbReference>
<dbReference type="GO" id="GO:0008270">
    <property type="term" value="F:zinc ion binding"/>
    <property type="evidence" value="ECO:0007669"/>
    <property type="project" value="InterPro"/>
</dbReference>
<dbReference type="PANTHER" id="PTHR47926:SF400">
    <property type="entry name" value="PENTACOTRIPEPTIDE-REPEAT REGION OF PRORP DOMAIN-CONTAINING PROTEIN"/>
    <property type="match status" value="1"/>
</dbReference>
<reference evidence="5 6" key="1">
    <citation type="journal article" date="2018" name="Nat. Genet.">
        <title>The Rosa genome provides new insights in the design of modern roses.</title>
        <authorList>
            <person name="Bendahmane M."/>
        </authorList>
    </citation>
    <scope>NUCLEOTIDE SEQUENCE [LARGE SCALE GENOMIC DNA]</scope>
    <source>
        <strain evidence="6">cv. Old Blush</strain>
    </source>
</reference>
<dbReference type="Pfam" id="PF20431">
    <property type="entry name" value="E_motif"/>
    <property type="match status" value="1"/>
</dbReference>
<dbReference type="Gramene" id="PRQ18993">
    <property type="protein sequence ID" value="PRQ18993"/>
    <property type="gene ID" value="RchiOBHm_Chr7g0212261"/>
</dbReference>
<keyword evidence="2" id="KW-0677">Repeat</keyword>
<dbReference type="STRING" id="74649.A0A2P6PAP2"/>
<dbReference type="PANTHER" id="PTHR47926">
    <property type="entry name" value="PENTATRICOPEPTIDE REPEAT-CONTAINING PROTEIN"/>
    <property type="match status" value="1"/>
</dbReference>
<evidence type="ECO:0000256" key="2">
    <source>
        <dbReference type="ARBA" id="ARBA00022737"/>
    </source>
</evidence>
<evidence type="ECO:0000313" key="5">
    <source>
        <dbReference type="EMBL" id="PRQ18993.1"/>
    </source>
</evidence>
<feature type="repeat" description="PPR" evidence="3">
    <location>
        <begin position="198"/>
        <end position="232"/>
    </location>
</feature>
<dbReference type="InterPro" id="IPR002885">
    <property type="entry name" value="PPR_rpt"/>
</dbReference>
<feature type="repeat" description="PPR" evidence="3">
    <location>
        <begin position="96"/>
        <end position="130"/>
    </location>
</feature>
<accession>A0A2P6PAP2</accession>
<organism evidence="5 6">
    <name type="scientific">Rosa chinensis</name>
    <name type="common">China rose</name>
    <dbReference type="NCBI Taxonomy" id="74649"/>
    <lineage>
        <taxon>Eukaryota</taxon>
        <taxon>Viridiplantae</taxon>
        <taxon>Streptophyta</taxon>
        <taxon>Embryophyta</taxon>
        <taxon>Tracheophyta</taxon>
        <taxon>Spermatophyta</taxon>
        <taxon>Magnoliopsida</taxon>
        <taxon>eudicotyledons</taxon>
        <taxon>Gunneridae</taxon>
        <taxon>Pentapetalae</taxon>
        <taxon>rosids</taxon>
        <taxon>fabids</taxon>
        <taxon>Rosales</taxon>
        <taxon>Rosaceae</taxon>
        <taxon>Rosoideae</taxon>
        <taxon>Rosoideae incertae sedis</taxon>
        <taxon>Rosa</taxon>
    </lineage>
</organism>